<keyword evidence="7" id="KW-1185">Reference proteome</keyword>
<feature type="region of interest" description="Disordered" evidence="3">
    <location>
        <begin position="77"/>
        <end position="140"/>
    </location>
</feature>
<evidence type="ECO:0000256" key="1">
    <source>
        <dbReference type="ARBA" id="ARBA00022729"/>
    </source>
</evidence>
<evidence type="ECO:0000256" key="3">
    <source>
        <dbReference type="SAM" id="MobiDB-lite"/>
    </source>
</evidence>
<feature type="non-terminal residue" evidence="6">
    <location>
        <position position="1"/>
    </location>
</feature>
<feature type="transmembrane region" description="Helical" evidence="4">
    <location>
        <begin position="52"/>
        <end position="72"/>
    </location>
</feature>
<dbReference type="InterPro" id="IPR004843">
    <property type="entry name" value="Calcineurin-like_PHP"/>
</dbReference>
<dbReference type="InterPro" id="IPR029052">
    <property type="entry name" value="Metallo-depent_PP-like"/>
</dbReference>
<evidence type="ECO:0000313" key="7">
    <source>
        <dbReference type="Proteomes" id="UP001146120"/>
    </source>
</evidence>
<dbReference type="EMBL" id="DAKRPA010000119">
    <property type="protein sequence ID" value="DAZ97969.1"/>
    <property type="molecule type" value="Genomic_DNA"/>
</dbReference>
<dbReference type="SUPFAM" id="SSF56300">
    <property type="entry name" value="Metallo-dependent phosphatases"/>
    <property type="match status" value="1"/>
</dbReference>
<proteinExistence type="predicted"/>
<keyword evidence="4" id="KW-1133">Transmembrane helix</keyword>
<gene>
    <name evidence="6" type="ORF">N0F65_005127</name>
</gene>
<feature type="compositionally biased region" description="Polar residues" evidence="3">
    <location>
        <begin position="77"/>
        <end position="88"/>
    </location>
</feature>
<keyword evidence="2" id="KW-0378">Hydrolase</keyword>
<reference evidence="6" key="1">
    <citation type="submission" date="2022-11" db="EMBL/GenBank/DDBJ databases">
        <authorList>
            <person name="Morgan W.R."/>
            <person name="Tartar A."/>
        </authorList>
    </citation>
    <scope>NUCLEOTIDE SEQUENCE</scope>
    <source>
        <strain evidence="6">ARSEF 373</strain>
    </source>
</reference>
<dbReference type="Pfam" id="PF00149">
    <property type="entry name" value="Metallophos"/>
    <property type="match status" value="1"/>
</dbReference>
<dbReference type="AlphaFoldDB" id="A0AAV2YXF5"/>
<keyword evidence="4" id="KW-0472">Membrane</keyword>
<accession>A0AAV2YXF5</accession>
<keyword evidence="1" id="KW-0732">Signal</keyword>
<comment type="caution">
    <text evidence="6">The sequence shown here is derived from an EMBL/GenBank/DDBJ whole genome shotgun (WGS) entry which is preliminary data.</text>
</comment>
<dbReference type="GO" id="GO:0016787">
    <property type="term" value="F:hydrolase activity"/>
    <property type="evidence" value="ECO:0007669"/>
    <property type="project" value="UniProtKB-KW"/>
</dbReference>
<dbReference type="PANTHER" id="PTHR10161">
    <property type="entry name" value="TARTRATE-RESISTANT ACID PHOSPHATASE TYPE 5"/>
    <property type="match status" value="1"/>
</dbReference>
<dbReference type="PANTHER" id="PTHR10161:SF14">
    <property type="entry name" value="TARTRATE-RESISTANT ACID PHOSPHATASE TYPE 5"/>
    <property type="match status" value="1"/>
</dbReference>
<dbReference type="Proteomes" id="UP001146120">
    <property type="component" value="Unassembled WGS sequence"/>
</dbReference>
<protein>
    <recommendedName>
        <fullName evidence="5">Calcineurin-like phosphoesterase domain-containing protein</fullName>
    </recommendedName>
</protein>
<evidence type="ECO:0000256" key="4">
    <source>
        <dbReference type="SAM" id="Phobius"/>
    </source>
</evidence>
<feature type="domain" description="Calcineurin-like phosphoesterase" evidence="5">
    <location>
        <begin position="150"/>
        <end position="442"/>
    </location>
</feature>
<evidence type="ECO:0000256" key="2">
    <source>
        <dbReference type="ARBA" id="ARBA00022801"/>
    </source>
</evidence>
<name>A0AAV2YXF5_9STRA</name>
<reference evidence="6" key="2">
    <citation type="journal article" date="2023" name="Microbiol Resour">
        <title>Decontamination and Annotation of the Draft Genome Sequence of the Oomycete Lagenidium giganteum ARSEF 373.</title>
        <authorList>
            <person name="Morgan W.R."/>
            <person name="Tartar A."/>
        </authorList>
    </citation>
    <scope>NUCLEOTIDE SEQUENCE</scope>
    <source>
        <strain evidence="6">ARSEF 373</strain>
    </source>
</reference>
<feature type="compositionally biased region" description="Polar residues" evidence="3">
    <location>
        <begin position="108"/>
        <end position="124"/>
    </location>
</feature>
<evidence type="ECO:0000259" key="5">
    <source>
        <dbReference type="Pfam" id="PF00149"/>
    </source>
</evidence>
<organism evidence="6 7">
    <name type="scientific">Lagenidium giganteum</name>
    <dbReference type="NCBI Taxonomy" id="4803"/>
    <lineage>
        <taxon>Eukaryota</taxon>
        <taxon>Sar</taxon>
        <taxon>Stramenopiles</taxon>
        <taxon>Oomycota</taxon>
        <taxon>Peronosporomycetes</taxon>
        <taxon>Pythiales</taxon>
        <taxon>Pythiaceae</taxon>
    </lineage>
</organism>
<dbReference type="InterPro" id="IPR051558">
    <property type="entry name" value="Metallophosphoesterase_PAP"/>
</dbReference>
<keyword evidence="4" id="KW-0812">Transmembrane</keyword>
<dbReference type="Gene3D" id="3.60.21.10">
    <property type="match status" value="1"/>
</dbReference>
<sequence length="552" mass="60643">DLAARSTVVLPLPHQRWRCHSRVGSEDVEELRQSSRGSTRTKAREITMARKAFIIVGVLVVIGVAIGVIVAVTGSKGASNKSGTSTNDASGKSNKASASPAPKATGAVTGNQTVSDDSLLKNKTSSGSGSGASTEPKTDPEKATAAFTMLAIGDWGATVDKPGSCCNKYRKTANDSLEMKIDYWAQINVAEMLAQSAADLKPARIIGHGDNIYWNGVGENDIGFRMENTFEAVYNQPSLDGIPWVNVVGNHDLGGSEYLCGDFRECKSTEEMLEYLNKKFTSQQKYKSPNNNRWVLKDHYYVESYEKGDVSVDIFNVDTNYADSHGAMQICCQCYGYIKKESNDEDELKKLGKGCNDAKPGDKFCAGGDKAMYQACADEINKWSLESMEKLQKDLKESKATWKIVNSHYSPHFHMSEDKMKQWYEITKIGGVQVWMNGHTHGFNHDISAWGTHFYENGGGGGIQSETSGLPPQVAEKFVSHAWIAAGNPYGFFELTFSKDWLKTQFVTFDDKWVFSKTKSEIVKGGIKRGHCWHVPVTVGKGRECKTSAPSA</sequence>
<evidence type="ECO:0000313" key="6">
    <source>
        <dbReference type="EMBL" id="DAZ97969.1"/>
    </source>
</evidence>
<feature type="compositionally biased region" description="Low complexity" evidence="3">
    <location>
        <begin position="89"/>
        <end position="107"/>
    </location>
</feature>